<dbReference type="Proteomes" id="UP001497516">
    <property type="component" value="Chromosome 2"/>
</dbReference>
<evidence type="ECO:0000313" key="1">
    <source>
        <dbReference type="EMBL" id="CAL1367723.1"/>
    </source>
</evidence>
<gene>
    <name evidence="1" type="ORF">LTRI10_LOCUS11245</name>
</gene>
<name>A0AAV2D7F1_9ROSI</name>
<organism evidence="1 2">
    <name type="scientific">Linum trigynum</name>
    <dbReference type="NCBI Taxonomy" id="586398"/>
    <lineage>
        <taxon>Eukaryota</taxon>
        <taxon>Viridiplantae</taxon>
        <taxon>Streptophyta</taxon>
        <taxon>Embryophyta</taxon>
        <taxon>Tracheophyta</taxon>
        <taxon>Spermatophyta</taxon>
        <taxon>Magnoliopsida</taxon>
        <taxon>eudicotyledons</taxon>
        <taxon>Gunneridae</taxon>
        <taxon>Pentapetalae</taxon>
        <taxon>rosids</taxon>
        <taxon>fabids</taxon>
        <taxon>Malpighiales</taxon>
        <taxon>Linaceae</taxon>
        <taxon>Linum</taxon>
    </lineage>
</organism>
<proteinExistence type="predicted"/>
<sequence>MTASTCLCRRHTSDQWEFNKAEKIRRTNECLRSRQKWDESWSFSLSPCKLAVGRNKQPDYPAMLTYPHESARKLQQLNRDTRTFNVLLITQDLLGSGWQYNSSLGEHLLDEAL</sequence>
<protein>
    <submittedName>
        <fullName evidence="1">Uncharacterized protein</fullName>
    </submittedName>
</protein>
<evidence type="ECO:0000313" key="2">
    <source>
        <dbReference type="Proteomes" id="UP001497516"/>
    </source>
</evidence>
<reference evidence="1 2" key="1">
    <citation type="submission" date="2024-04" db="EMBL/GenBank/DDBJ databases">
        <authorList>
            <person name="Fracassetti M."/>
        </authorList>
    </citation>
    <scope>NUCLEOTIDE SEQUENCE [LARGE SCALE GENOMIC DNA]</scope>
</reference>
<dbReference type="AlphaFoldDB" id="A0AAV2D7F1"/>
<accession>A0AAV2D7F1</accession>
<dbReference type="EMBL" id="OZ034815">
    <property type="protein sequence ID" value="CAL1367723.1"/>
    <property type="molecule type" value="Genomic_DNA"/>
</dbReference>
<keyword evidence="2" id="KW-1185">Reference proteome</keyword>